<gene>
    <name evidence="1" type="ORF">YA0849_32640</name>
</gene>
<reference evidence="1 2" key="1">
    <citation type="submission" date="2020-12" db="EMBL/GenBank/DDBJ databases">
        <title>Comparative genomic insights into the epidemiology and virulence of plant pathogenic Pseudomonads from Turkey.</title>
        <authorList>
            <person name="Dillon M."/>
            <person name="Ruiz-Bedoya T."/>
            <person name="Bendalovic-Torma C."/>
            <person name="Guttman K.M."/>
            <person name="Kwak H."/>
            <person name="Middleton M.A."/>
            <person name="Wang P.W."/>
            <person name="Horuz S."/>
            <person name="Aysan Y."/>
            <person name="Guttman D.S."/>
        </authorList>
    </citation>
    <scope>NUCLEOTIDE SEQUENCE [LARGE SCALE GENOMIC DNA]</scope>
    <source>
        <strain evidence="1 2">S4_EA_3a</strain>
    </source>
</reference>
<sequence length="365" mass="41029">MQNKRYPLLIAGQKYSPEDQWQEAFAPHVEELFAAVGVLDARCLCLEDSHQAPSIMIKRRSERSGYAYIRAPGTGNLHAPSCVFHSPHQNLSGLNCYSSSAIKETLDGTICINLRKKLKKSSNAAYKMIDDADQSKIRALGLKGILHLIWSEARLNLWFDHVKCQRRLGMVNLAIRQVAGRIISQDTPLDRNLLLHAPIGSQQEQLNNEVINSSLAINSNTLLLAPLRQYNPDKYEHNVSKLPVVGNFGFSAIFIGSHHWEHFVKEYPNEVKLWKEGHTVIALARLATKNNGTFNIAQVRDLALMAVSEAWIPITSRSDMAKESALRAERVSFIKPLRYDAPLNLEIPDFLIADGDRYQPVKISS</sequence>
<accession>A0ABS0VQ94</accession>
<comment type="caution">
    <text evidence="1">The sequence shown here is derived from an EMBL/GenBank/DDBJ whole genome shotgun (WGS) entry which is preliminary data.</text>
</comment>
<organism evidence="1 2">
    <name type="scientific">Pseudomonas veronii</name>
    <dbReference type="NCBI Taxonomy" id="76761"/>
    <lineage>
        <taxon>Bacteria</taxon>
        <taxon>Pseudomonadati</taxon>
        <taxon>Pseudomonadota</taxon>
        <taxon>Gammaproteobacteria</taxon>
        <taxon>Pseudomonadales</taxon>
        <taxon>Pseudomonadaceae</taxon>
        <taxon>Pseudomonas</taxon>
    </lineage>
</organism>
<keyword evidence="2" id="KW-1185">Reference proteome</keyword>
<dbReference type="InterPro" id="IPR009553">
    <property type="entry name" value="DUF1173"/>
</dbReference>
<dbReference type="RefSeq" id="WP_149494065.1">
    <property type="nucleotide sequence ID" value="NZ_JAAQWD010000029.1"/>
</dbReference>
<protein>
    <submittedName>
        <fullName evidence="1">DUF1173 family protein</fullName>
    </submittedName>
</protein>
<dbReference type="Pfam" id="PF06666">
    <property type="entry name" value="DUF1173"/>
    <property type="match status" value="1"/>
</dbReference>
<dbReference type="Proteomes" id="UP000614123">
    <property type="component" value="Unassembled WGS sequence"/>
</dbReference>
<evidence type="ECO:0000313" key="1">
    <source>
        <dbReference type="EMBL" id="MBI6653691.1"/>
    </source>
</evidence>
<dbReference type="EMBL" id="JAEILD010000247">
    <property type="protein sequence ID" value="MBI6653691.1"/>
    <property type="molecule type" value="Genomic_DNA"/>
</dbReference>
<name>A0ABS0VQ94_PSEVE</name>
<evidence type="ECO:0000313" key="2">
    <source>
        <dbReference type="Proteomes" id="UP000614123"/>
    </source>
</evidence>
<proteinExistence type="predicted"/>